<feature type="compositionally biased region" description="Low complexity" evidence="2">
    <location>
        <begin position="64"/>
        <end position="84"/>
    </location>
</feature>
<feature type="compositionally biased region" description="Basic and acidic residues" evidence="2">
    <location>
        <begin position="634"/>
        <end position="655"/>
    </location>
</feature>
<comment type="caution">
    <text evidence="4">The sequence shown here is derived from an EMBL/GenBank/DDBJ whole genome shotgun (WGS) entry which is preliminary data.</text>
</comment>
<dbReference type="GO" id="GO:0006355">
    <property type="term" value="P:regulation of DNA-templated transcription"/>
    <property type="evidence" value="ECO:0007669"/>
    <property type="project" value="TreeGrafter"/>
</dbReference>
<comment type="subcellular location">
    <subcellularLocation>
        <location evidence="1">Nucleus</location>
    </subcellularLocation>
</comment>
<evidence type="ECO:0000259" key="3">
    <source>
        <dbReference type="SMART" id="SM00389"/>
    </source>
</evidence>
<dbReference type="SUPFAM" id="SSF46689">
    <property type="entry name" value="Homeodomain-like"/>
    <property type="match status" value="1"/>
</dbReference>
<protein>
    <submittedName>
        <fullName evidence="4">Homeobox domain-containing protein</fullName>
    </submittedName>
</protein>
<evidence type="ECO:0000313" key="4">
    <source>
        <dbReference type="EMBL" id="KZL73373.1"/>
    </source>
</evidence>
<evidence type="ECO:0000256" key="1">
    <source>
        <dbReference type="ARBA" id="ARBA00004123"/>
    </source>
</evidence>
<dbReference type="PANTHER" id="PTHR24323">
    <property type="entry name" value="CEH-10 HOMEODOMAIN-CONTAINING HOMOLOG"/>
    <property type="match status" value="1"/>
</dbReference>
<proteinExistence type="predicted"/>
<dbReference type="PANTHER" id="PTHR24323:SF7">
    <property type="entry name" value="HOMEOBOX DOMAIN-CONTAINING PROTEIN"/>
    <property type="match status" value="1"/>
</dbReference>
<gene>
    <name evidence="4" type="ORF">CT0861_05116</name>
</gene>
<evidence type="ECO:0000313" key="5">
    <source>
        <dbReference type="Proteomes" id="UP000076552"/>
    </source>
</evidence>
<evidence type="ECO:0000256" key="2">
    <source>
        <dbReference type="SAM" id="MobiDB-lite"/>
    </source>
</evidence>
<feature type="compositionally biased region" description="Polar residues" evidence="2">
    <location>
        <begin position="104"/>
        <end position="115"/>
    </location>
</feature>
<feature type="region of interest" description="Disordered" evidence="2">
    <location>
        <begin position="596"/>
        <end position="655"/>
    </location>
</feature>
<keyword evidence="4" id="KW-0238">DNA-binding</keyword>
<dbReference type="GO" id="GO:0000976">
    <property type="term" value="F:transcription cis-regulatory region binding"/>
    <property type="evidence" value="ECO:0007669"/>
    <property type="project" value="TreeGrafter"/>
</dbReference>
<dbReference type="GO" id="GO:0005634">
    <property type="term" value="C:nucleus"/>
    <property type="evidence" value="ECO:0007669"/>
    <property type="project" value="UniProtKB-SubCell"/>
</dbReference>
<organism evidence="4 5">
    <name type="scientific">Colletotrichum tofieldiae</name>
    <dbReference type="NCBI Taxonomy" id="708197"/>
    <lineage>
        <taxon>Eukaryota</taxon>
        <taxon>Fungi</taxon>
        <taxon>Dikarya</taxon>
        <taxon>Ascomycota</taxon>
        <taxon>Pezizomycotina</taxon>
        <taxon>Sordariomycetes</taxon>
        <taxon>Hypocreomycetidae</taxon>
        <taxon>Glomerellales</taxon>
        <taxon>Glomerellaceae</taxon>
        <taxon>Colletotrichum</taxon>
        <taxon>Colletotrichum spaethianum species complex</taxon>
    </lineage>
</organism>
<name>A0A166UGA6_9PEZI</name>
<dbReference type="InterPro" id="IPR051775">
    <property type="entry name" value="Homeobox_domain"/>
</dbReference>
<sequence>RGFFCLSKYLQLLYFGNSRCLGFSIARTLSFSLPAFATCSTISDHDCRPPLVAQTTAMPASDISPSVSTAAASSMSSPPSCESSFRSEHAAQTPTRQAVADLAPSSSAKTDVSNPDSEKHPKGKRKRTAAKDKSILEAAYIANPKPDKAARLDIVKRVSLNEKEVQNDRRKSRPLSAQEIAALRYGGMQILSSDPVAYSSSLPEEKTSPGADVAAVKTPMPAETPVKPMSTAVEEADERPQHTTPSIPTTGAGVKVLETPTSQVTDSSSVPQSAGSFSFSSSIGFLTNRWNPTSSFSTPSTLGCSVDDTPKYDLSRLFSHSYLHCVRSEQCHPSSCSSVASAAHILPPPQSSQSSQQSLVRLSLSLEGKAEVVSNESSPPRMQPTRLFPDLSTLPQPRLSRPLQRSHSALPSVTLPPITALTDSLPPTLGRGRSRDAHAWELCCDADTRDELTAQAENESNGSAVAAISLLRSTSGILQNNSSKRNCPASRPTPRSQQAKKPRLSRTSSSMARMQTPISDGEKSRAQLNGENTPGDKVKVNMLITPGDSDKENWSPDTDGNPRQVPPLSDFRRPLPTTAGSKTNARRTGRVLLDHSVPTSFSGNRARTMPAMGRRDSGKDLTIFEDGRNSPAPKETEEVEKFMRGGEVSPSKKGDMDCIAGLLSLSQGAWR</sequence>
<feature type="compositionally biased region" description="Polar residues" evidence="2">
    <location>
        <begin position="505"/>
        <end position="518"/>
    </location>
</feature>
<dbReference type="STRING" id="708197.A0A166UGA6"/>
<feature type="region of interest" description="Disordered" evidence="2">
    <location>
        <begin position="371"/>
        <end position="409"/>
    </location>
</feature>
<dbReference type="Gene3D" id="1.10.10.60">
    <property type="entry name" value="Homeodomain-like"/>
    <property type="match status" value="1"/>
</dbReference>
<dbReference type="CDD" id="cd00086">
    <property type="entry name" value="homeodomain"/>
    <property type="match status" value="1"/>
</dbReference>
<dbReference type="AlphaFoldDB" id="A0A166UGA6"/>
<keyword evidence="4" id="KW-0371">Homeobox</keyword>
<reference evidence="4 5" key="1">
    <citation type="submission" date="2015-06" db="EMBL/GenBank/DDBJ databases">
        <title>Survival trade-offs in plant roots during colonization by closely related pathogenic and mutualistic fungi.</title>
        <authorList>
            <person name="Hacquard S."/>
            <person name="Kracher B."/>
            <person name="Hiruma K."/>
            <person name="Weinman A."/>
            <person name="Muench P."/>
            <person name="Garrido Oter R."/>
            <person name="Ver Loren van Themaat E."/>
            <person name="Dallerey J.-F."/>
            <person name="Damm U."/>
            <person name="Henrissat B."/>
            <person name="Lespinet O."/>
            <person name="Thon M."/>
            <person name="Kemen E."/>
            <person name="McHardy A.C."/>
            <person name="Schulze-Lefert P."/>
            <person name="O'Connell R.J."/>
        </authorList>
    </citation>
    <scope>NUCLEOTIDE SEQUENCE [LARGE SCALE GENOMIC DNA]</scope>
    <source>
        <strain evidence="4 5">0861</strain>
    </source>
</reference>
<dbReference type="InterPro" id="IPR009057">
    <property type="entry name" value="Homeodomain-like_sf"/>
</dbReference>
<dbReference type="InterPro" id="IPR001356">
    <property type="entry name" value="HD"/>
</dbReference>
<dbReference type="Proteomes" id="UP000076552">
    <property type="component" value="Unassembled WGS sequence"/>
</dbReference>
<accession>A0A166UGA6</accession>
<feature type="domain" description="Homeobox" evidence="3">
    <location>
        <begin position="123"/>
        <end position="179"/>
    </location>
</feature>
<feature type="region of interest" description="Disordered" evidence="2">
    <location>
        <begin position="232"/>
        <end position="253"/>
    </location>
</feature>
<feature type="compositionally biased region" description="Polar residues" evidence="2">
    <location>
        <begin position="476"/>
        <end position="485"/>
    </location>
</feature>
<keyword evidence="5" id="KW-1185">Reference proteome</keyword>
<feature type="region of interest" description="Disordered" evidence="2">
    <location>
        <begin position="476"/>
        <end position="582"/>
    </location>
</feature>
<feature type="region of interest" description="Disordered" evidence="2">
    <location>
        <begin position="58"/>
        <end position="131"/>
    </location>
</feature>
<dbReference type="SMART" id="SM00389">
    <property type="entry name" value="HOX"/>
    <property type="match status" value="1"/>
</dbReference>
<dbReference type="EMBL" id="LFIV01000045">
    <property type="protein sequence ID" value="KZL73373.1"/>
    <property type="molecule type" value="Genomic_DNA"/>
</dbReference>
<feature type="non-terminal residue" evidence="4">
    <location>
        <position position="1"/>
    </location>
</feature>